<sequence length="79" mass="8961">MRSARSLARARIERELVRESLKGSRIHRRIEKIGEVRVLEGIIENCFWLRTNVAQFMSLAMRGCPAGILQKLAVAPGSR</sequence>
<dbReference type="EMBL" id="LXQA010029605">
    <property type="protein sequence ID" value="MCH95343.1"/>
    <property type="molecule type" value="Genomic_DNA"/>
</dbReference>
<protein>
    <submittedName>
        <fullName evidence="1">Uncharacterized protein</fullName>
    </submittedName>
</protein>
<evidence type="ECO:0000313" key="1">
    <source>
        <dbReference type="EMBL" id="MCH95343.1"/>
    </source>
</evidence>
<dbReference type="Proteomes" id="UP000265520">
    <property type="component" value="Unassembled WGS sequence"/>
</dbReference>
<comment type="caution">
    <text evidence="1">The sequence shown here is derived from an EMBL/GenBank/DDBJ whole genome shotgun (WGS) entry which is preliminary data.</text>
</comment>
<name>A0A392N6X8_9FABA</name>
<keyword evidence="2" id="KW-1185">Reference proteome</keyword>
<proteinExistence type="predicted"/>
<accession>A0A392N6X8</accession>
<evidence type="ECO:0000313" key="2">
    <source>
        <dbReference type="Proteomes" id="UP000265520"/>
    </source>
</evidence>
<dbReference type="AlphaFoldDB" id="A0A392N6X8"/>
<reference evidence="1 2" key="1">
    <citation type="journal article" date="2018" name="Front. Plant Sci.">
        <title>Red Clover (Trifolium pratense) and Zigzag Clover (T. medium) - A Picture of Genomic Similarities and Differences.</title>
        <authorList>
            <person name="Dluhosova J."/>
            <person name="Istvanek J."/>
            <person name="Nedelnik J."/>
            <person name="Repkova J."/>
        </authorList>
    </citation>
    <scope>NUCLEOTIDE SEQUENCE [LARGE SCALE GENOMIC DNA]</scope>
    <source>
        <strain evidence="2">cv. 10/8</strain>
        <tissue evidence="1">Leaf</tissue>
    </source>
</reference>
<organism evidence="1 2">
    <name type="scientific">Trifolium medium</name>
    <dbReference type="NCBI Taxonomy" id="97028"/>
    <lineage>
        <taxon>Eukaryota</taxon>
        <taxon>Viridiplantae</taxon>
        <taxon>Streptophyta</taxon>
        <taxon>Embryophyta</taxon>
        <taxon>Tracheophyta</taxon>
        <taxon>Spermatophyta</taxon>
        <taxon>Magnoliopsida</taxon>
        <taxon>eudicotyledons</taxon>
        <taxon>Gunneridae</taxon>
        <taxon>Pentapetalae</taxon>
        <taxon>rosids</taxon>
        <taxon>fabids</taxon>
        <taxon>Fabales</taxon>
        <taxon>Fabaceae</taxon>
        <taxon>Papilionoideae</taxon>
        <taxon>50 kb inversion clade</taxon>
        <taxon>NPAAA clade</taxon>
        <taxon>Hologalegina</taxon>
        <taxon>IRL clade</taxon>
        <taxon>Trifolieae</taxon>
        <taxon>Trifolium</taxon>
    </lineage>
</organism>